<evidence type="ECO:0000313" key="2">
    <source>
        <dbReference type="Proteomes" id="UP000295210"/>
    </source>
</evidence>
<proteinExistence type="predicted"/>
<reference evidence="1 2" key="1">
    <citation type="submission" date="2019-03" db="EMBL/GenBank/DDBJ databases">
        <title>Genomic Encyclopedia of Type Strains, Phase IV (KMG-IV): sequencing the most valuable type-strain genomes for metagenomic binning, comparative biology and taxonomic classification.</title>
        <authorList>
            <person name="Goeker M."/>
        </authorList>
    </citation>
    <scope>NUCLEOTIDE SEQUENCE [LARGE SCALE GENOMIC DNA]</scope>
    <source>
        <strain evidence="1 2">DSM 103428</strain>
    </source>
</reference>
<accession>A0A4R1L4M1</accession>
<dbReference type="Proteomes" id="UP000295210">
    <property type="component" value="Unassembled WGS sequence"/>
</dbReference>
<dbReference type="EMBL" id="SMGK01000004">
    <property type="protein sequence ID" value="TCK71990.1"/>
    <property type="molecule type" value="Genomic_DNA"/>
</dbReference>
<gene>
    <name evidence="1" type="ORF">C7378_2615</name>
</gene>
<name>A0A4R1L4M1_9BACT</name>
<dbReference type="AlphaFoldDB" id="A0A4R1L4M1"/>
<sequence>MTFEQLHESIRQEIGRRIERGVLTGTLLARQTGLRPAHISNFLNRKRNLSLRALDLVIAAQLIQLADFLSPLDSPARLSQPSVGGVSVPLVPQSVARQSARFSTSSILESIHLPSTMLRSLPRLKPSQRKNWQRLAAVRISLEQSIPMQPLLPSGSLLILDRYDISLRPRRQSPPFVYAVNAGTEVVFAHLAMAPGLLILRPHAVDAELRAIPLSPAEPLSVHIIGRVCAAVSEL</sequence>
<comment type="caution">
    <text evidence="1">The sequence shown here is derived from an EMBL/GenBank/DDBJ whole genome shotgun (WGS) entry which is preliminary data.</text>
</comment>
<evidence type="ECO:0000313" key="1">
    <source>
        <dbReference type="EMBL" id="TCK71990.1"/>
    </source>
</evidence>
<keyword evidence="2" id="KW-1185">Reference proteome</keyword>
<dbReference type="OrthoDB" id="129783at2"/>
<organism evidence="1 2">
    <name type="scientific">Acidipila rosea</name>
    <dbReference type="NCBI Taxonomy" id="768535"/>
    <lineage>
        <taxon>Bacteria</taxon>
        <taxon>Pseudomonadati</taxon>
        <taxon>Acidobacteriota</taxon>
        <taxon>Terriglobia</taxon>
        <taxon>Terriglobales</taxon>
        <taxon>Acidobacteriaceae</taxon>
        <taxon>Acidipila</taxon>
    </lineage>
</organism>
<protein>
    <submittedName>
        <fullName evidence="1">Uncharacterized protein</fullName>
    </submittedName>
</protein>
<dbReference type="RefSeq" id="WP_131997372.1">
    <property type="nucleotide sequence ID" value="NZ_SMGK01000004.1"/>
</dbReference>